<keyword evidence="5" id="KW-1185">Reference proteome</keyword>
<dbReference type="Gene3D" id="3.30.200.20">
    <property type="entry name" value="Phosphorylase Kinase, domain 1"/>
    <property type="match status" value="1"/>
</dbReference>
<accession>A0A388JJT2</accession>
<reference evidence="4 5" key="1">
    <citation type="journal article" date="2018" name="Cell">
        <title>The Chara Genome: Secondary Complexity and Implications for Plant Terrestrialization.</title>
        <authorList>
            <person name="Nishiyama T."/>
            <person name="Sakayama H."/>
            <person name="Vries J.D."/>
            <person name="Buschmann H."/>
            <person name="Saint-Marcoux D."/>
            <person name="Ullrich K.K."/>
            <person name="Haas F.B."/>
            <person name="Vanderstraeten L."/>
            <person name="Becker D."/>
            <person name="Lang D."/>
            <person name="Vosolsobe S."/>
            <person name="Rombauts S."/>
            <person name="Wilhelmsson P.K.I."/>
            <person name="Janitza P."/>
            <person name="Kern R."/>
            <person name="Heyl A."/>
            <person name="Rumpler F."/>
            <person name="Villalobos L.I.A.C."/>
            <person name="Clay J.M."/>
            <person name="Skokan R."/>
            <person name="Toyoda A."/>
            <person name="Suzuki Y."/>
            <person name="Kagoshima H."/>
            <person name="Schijlen E."/>
            <person name="Tajeshwar N."/>
            <person name="Catarino B."/>
            <person name="Hetherington A.J."/>
            <person name="Saltykova A."/>
            <person name="Bonnot C."/>
            <person name="Breuninger H."/>
            <person name="Symeonidi A."/>
            <person name="Radhakrishnan G.V."/>
            <person name="Van Nieuwerburgh F."/>
            <person name="Deforce D."/>
            <person name="Chang C."/>
            <person name="Karol K.G."/>
            <person name="Hedrich R."/>
            <person name="Ulvskov P."/>
            <person name="Glockner G."/>
            <person name="Delwiche C.F."/>
            <person name="Petrasek J."/>
            <person name="Van de Peer Y."/>
            <person name="Friml J."/>
            <person name="Beilby M."/>
            <person name="Dolan L."/>
            <person name="Kohara Y."/>
            <person name="Sugano S."/>
            <person name="Fujiyama A."/>
            <person name="Delaux P.-M."/>
            <person name="Quint M."/>
            <person name="TheiBen G."/>
            <person name="Hagemann M."/>
            <person name="Harholt J."/>
            <person name="Dunand C."/>
            <person name="Zachgo S."/>
            <person name="Langdale J."/>
            <person name="Maumus F."/>
            <person name="Straeten D.V.D."/>
            <person name="Gould S.B."/>
            <person name="Rensing S.A."/>
        </authorList>
    </citation>
    <scope>NUCLEOTIDE SEQUENCE [LARGE SCALE GENOMIC DNA]</scope>
    <source>
        <strain evidence="4 5">S276</strain>
    </source>
</reference>
<dbReference type="Gene3D" id="2.130.10.10">
    <property type="entry name" value="YVTN repeat-like/Quinoprotein amine dehydrogenase"/>
    <property type="match status" value="1"/>
</dbReference>
<dbReference type="InterPro" id="IPR001680">
    <property type="entry name" value="WD40_rpt"/>
</dbReference>
<sequence length="647" mass="73445">VYDIQAWNWQHIKTFHAPYKKLISSFDIHRKLPYLAGCFEGEVDFEGDVFFEDSDIFLWNWDRGWEEVAAFEGHNISVEYDVKFHPTESLIFAIVSCDRTIKIWDMEKRCALRTLKDPNMNTPYILDFCCDHNKESLLVTGHSGGELRVWDYQRGECKAKLSCQFSFSVDSCFFHPNLPYIFSVSYCHNGIELWSESTYQHVLFEKNPGIECPCIIVPCRHSNLIIIGGRGGFAVLEVVTSGKEKKKVEQKQRSRLLSLEKQVNDQMRKEAVHAKSEWKRQMERKEATNREQESSKALEKLKSEHQTMERKWKLRIEELEQKLGKQEGSGEVREYSYKELQDATDNFAITCEFGDHGDQNGSNTIYRGKLCEVTAITVKQLGGTEDGPKLHPSEFRTKVVDRLKALRHPHLLTLLGVCYEEKCLVYEHMENGSVKDCITCGEGQGRRVLPWYVRFRVMAEVARAVCFLHSTTPATGGPIIHRAIKPANIFLDESFAAKLGEVDQALLVSDQTRGVQRGHGARETSVRLVLGSNSQYIAPEYFQCGVLNEKTDIYALGITLLEMLTGKFWNALGIIEDAIEDEAAFKNALDPNAGCWDIALAREIANLGLSCASSSKRCRPNKVSDGILLVLEQVAQKVALTDCLEDA</sequence>
<dbReference type="GO" id="GO:0004672">
    <property type="term" value="F:protein kinase activity"/>
    <property type="evidence" value="ECO:0007669"/>
    <property type="project" value="InterPro"/>
</dbReference>
<dbReference type="OrthoDB" id="310217at2759"/>
<dbReference type="InterPro" id="IPR000719">
    <property type="entry name" value="Prot_kinase_dom"/>
</dbReference>
<evidence type="ECO:0000256" key="2">
    <source>
        <dbReference type="SAM" id="MobiDB-lite"/>
    </source>
</evidence>
<dbReference type="SMART" id="SM00320">
    <property type="entry name" value="WD40"/>
    <property type="match status" value="3"/>
</dbReference>
<evidence type="ECO:0000259" key="3">
    <source>
        <dbReference type="PROSITE" id="PS50011"/>
    </source>
</evidence>
<dbReference type="SUPFAM" id="SSF56112">
    <property type="entry name" value="Protein kinase-like (PK-like)"/>
    <property type="match status" value="1"/>
</dbReference>
<dbReference type="InterPro" id="IPR051348">
    <property type="entry name" value="U-box_ubiquitin_ligases"/>
</dbReference>
<gene>
    <name evidence="4" type="ORF">CBR_g75985</name>
</gene>
<name>A0A388JJT2_CHABU</name>
<keyword evidence="1" id="KW-0833">Ubl conjugation pathway</keyword>
<dbReference type="Gramene" id="GBG42555">
    <property type="protein sequence ID" value="GBG42555"/>
    <property type="gene ID" value="CBR_g75985"/>
</dbReference>
<dbReference type="Pfam" id="PF00400">
    <property type="entry name" value="WD40"/>
    <property type="match status" value="1"/>
</dbReference>
<protein>
    <recommendedName>
        <fullName evidence="3">Protein kinase domain-containing protein</fullName>
    </recommendedName>
</protein>
<feature type="non-terminal residue" evidence="4">
    <location>
        <position position="1"/>
    </location>
</feature>
<dbReference type="SUPFAM" id="SSF50978">
    <property type="entry name" value="WD40 repeat-like"/>
    <property type="match status" value="1"/>
</dbReference>
<dbReference type="PROSITE" id="PS50011">
    <property type="entry name" value="PROTEIN_KINASE_DOM"/>
    <property type="match status" value="1"/>
</dbReference>
<feature type="region of interest" description="Disordered" evidence="2">
    <location>
        <begin position="274"/>
        <end position="302"/>
    </location>
</feature>
<dbReference type="InterPro" id="IPR011009">
    <property type="entry name" value="Kinase-like_dom_sf"/>
</dbReference>
<dbReference type="AlphaFoldDB" id="A0A388JJT2"/>
<evidence type="ECO:0000313" key="4">
    <source>
        <dbReference type="EMBL" id="GBG42555.1"/>
    </source>
</evidence>
<dbReference type="Gene3D" id="1.10.510.10">
    <property type="entry name" value="Transferase(Phosphotransferase) domain 1"/>
    <property type="match status" value="1"/>
</dbReference>
<feature type="domain" description="Protein kinase" evidence="3">
    <location>
        <begin position="321"/>
        <end position="631"/>
    </location>
</feature>
<dbReference type="Pfam" id="PF00069">
    <property type="entry name" value="Pkinase"/>
    <property type="match status" value="1"/>
</dbReference>
<comment type="caution">
    <text evidence="4">The sequence shown here is derived from an EMBL/GenBank/DDBJ whole genome shotgun (WGS) entry which is preliminary data.</text>
</comment>
<evidence type="ECO:0000313" key="5">
    <source>
        <dbReference type="Proteomes" id="UP000265515"/>
    </source>
</evidence>
<dbReference type="PANTHER" id="PTHR45647">
    <property type="entry name" value="OS02G0152300 PROTEIN"/>
    <property type="match status" value="1"/>
</dbReference>
<dbReference type="PANTHER" id="PTHR45647:SF139">
    <property type="entry name" value="OS02G0152300 PROTEIN"/>
    <property type="match status" value="1"/>
</dbReference>
<dbReference type="EMBL" id="BFEA01002762">
    <property type="protein sequence ID" value="GBG42555.1"/>
    <property type="molecule type" value="Genomic_DNA"/>
</dbReference>
<dbReference type="Proteomes" id="UP000265515">
    <property type="component" value="Unassembled WGS sequence"/>
</dbReference>
<proteinExistence type="predicted"/>
<dbReference type="InterPro" id="IPR036322">
    <property type="entry name" value="WD40_repeat_dom_sf"/>
</dbReference>
<dbReference type="InterPro" id="IPR015943">
    <property type="entry name" value="WD40/YVTN_repeat-like_dom_sf"/>
</dbReference>
<organism evidence="4 5">
    <name type="scientific">Chara braunii</name>
    <name type="common">Braun's stonewort</name>
    <dbReference type="NCBI Taxonomy" id="69332"/>
    <lineage>
        <taxon>Eukaryota</taxon>
        <taxon>Viridiplantae</taxon>
        <taxon>Streptophyta</taxon>
        <taxon>Charophyceae</taxon>
        <taxon>Charales</taxon>
        <taxon>Characeae</taxon>
        <taxon>Chara</taxon>
    </lineage>
</organism>
<dbReference type="GO" id="GO:0005524">
    <property type="term" value="F:ATP binding"/>
    <property type="evidence" value="ECO:0007669"/>
    <property type="project" value="InterPro"/>
</dbReference>
<evidence type="ECO:0000256" key="1">
    <source>
        <dbReference type="ARBA" id="ARBA00022786"/>
    </source>
</evidence>